<organism evidence="3 4">
    <name type="scientific">Aquimarina celericrescens</name>
    <dbReference type="NCBI Taxonomy" id="1964542"/>
    <lineage>
        <taxon>Bacteria</taxon>
        <taxon>Pseudomonadati</taxon>
        <taxon>Bacteroidota</taxon>
        <taxon>Flavobacteriia</taxon>
        <taxon>Flavobacteriales</taxon>
        <taxon>Flavobacteriaceae</taxon>
        <taxon>Aquimarina</taxon>
    </lineage>
</organism>
<dbReference type="InterPro" id="IPR004919">
    <property type="entry name" value="GmrSD_N"/>
</dbReference>
<accession>A0ABW5AWC6</accession>
<comment type="caution">
    <text evidence="3">The sequence shown here is derived from an EMBL/GenBank/DDBJ whole genome shotgun (WGS) entry which is preliminary data.</text>
</comment>
<evidence type="ECO:0000259" key="1">
    <source>
        <dbReference type="Pfam" id="PF03235"/>
    </source>
</evidence>
<dbReference type="InterPro" id="IPR011089">
    <property type="entry name" value="GmrSD_C"/>
</dbReference>
<dbReference type="PANTHER" id="PTHR35149:SF1">
    <property type="entry name" value="DUF5655 DOMAIN-CONTAINING PROTEIN"/>
    <property type="match status" value="1"/>
</dbReference>
<dbReference type="EMBL" id="JBHUHY010000003">
    <property type="protein sequence ID" value="MFD2186480.1"/>
    <property type="molecule type" value="Genomic_DNA"/>
</dbReference>
<dbReference type="Proteomes" id="UP001597344">
    <property type="component" value="Unassembled WGS sequence"/>
</dbReference>
<proteinExistence type="predicted"/>
<evidence type="ECO:0000313" key="3">
    <source>
        <dbReference type="EMBL" id="MFD2186480.1"/>
    </source>
</evidence>
<dbReference type="Pfam" id="PF03235">
    <property type="entry name" value="GmrSD_N"/>
    <property type="match status" value="1"/>
</dbReference>
<dbReference type="Pfam" id="PF07510">
    <property type="entry name" value="GmrSD_C"/>
    <property type="match status" value="1"/>
</dbReference>
<sequence>MIRIDSAFDPITSNVHTFFQQPGIGYYIPLYQREYTWDSDNIEQLLQDISKGIENAIDEDDEIRFLGTIIAVQETNPTENIEPQDPQGLPSRIDKIIDGQQRLSTLALFATKIHEHLIELENKLPNHEFSETLKEASRNWKDKLVDLFSLDLKRGKPERKPKLIRGDIDQWTRDGEVKKNYKSDIAKYLAEYIEYHFADGEKPKLDRKTKVGENLKMINDWIQQTVINAHVNNNTDFVPAWEIIGGLKEEYIWLYNRPNLKEAVNRKEINNRKSFDFIVCSMAQLFSVCHYLLERCCFTIIKPSKDDWAFDLFQSLNATGTPLTAIETFLPLVVNSTKKIEGSYKNSNTKVNFENIQNLFSHTKTAAQKNKLTNDFLTSLAITTDGEILSSHFSQQRKWLNEVYKENNEEQKEELIKFLGNYAKFYKEIWLNYKGANELKIDVISQNSEADLVSLLILFLKSSNHKMSITLLGRFYNDLLNGEDGSIISFIMAVKAISSFYIIWRSAKSNSGLDNVYREFLKNSSKEKRDGKNWMNNKSICIDDLTKYLQNVLSENNIETKESWMAIAKNNFKYNHSASVCKIGLFLAFEGTITDSESIGLMKKGVEGTSPYFNLFKWNSAELKSIEHIAPQKGKDSGWDKELYNEDETFQLIGNLTLLPTKINSSAGNKGWKEKIIYYKHLSEKDPDKLQELASKAKSEGINLNTDTVTVLQNSSFNEHILPLVENSENKTWNKNVVIKRTDRILELIWDRINSWLDL</sequence>
<feature type="domain" description="GmrSD restriction endonucleases C-terminal" evidence="2">
    <location>
        <begin position="619"/>
        <end position="747"/>
    </location>
</feature>
<feature type="domain" description="GmrSD restriction endonucleases N-terminal" evidence="1">
    <location>
        <begin position="16"/>
        <end position="329"/>
    </location>
</feature>
<reference evidence="4" key="1">
    <citation type="journal article" date="2019" name="Int. J. Syst. Evol. Microbiol.">
        <title>The Global Catalogue of Microorganisms (GCM) 10K type strain sequencing project: providing services to taxonomists for standard genome sequencing and annotation.</title>
        <authorList>
            <consortium name="The Broad Institute Genomics Platform"/>
            <consortium name="The Broad Institute Genome Sequencing Center for Infectious Disease"/>
            <person name="Wu L."/>
            <person name="Ma J."/>
        </authorList>
    </citation>
    <scope>NUCLEOTIDE SEQUENCE [LARGE SCALE GENOMIC DNA]</scope>
    <source>
        <strain evidence="4">DT92</strain>
    </source>
</reference>
<dbReference type="RefSeq" id="WP_378319454.1">
    <property type="nucleotide sequence ID" value="NZ_JBHUHY010000003.1"/>
</dbReference>
<evidence type="ECO:0000313" key="4">
    <source>
        <dbReference type="Proteomes" id="UP001597344"/>
    </source>
</evidence>
<dbReference type="PANTHER" id="PTHR35149">
    <property type="entry name" value="SLL5132 PROTEIN"/>
    <property type="match status" value="1"/>
</dbReference>
<name>A0ABW5AWC6_9FLAO</name>
<evidence type="ECO:0000259" key="2">
    <source>
        <dbReference type="Pfam" id="PF07510"/>
    </source>
</evidence>
<gene>
    <name evidence="3" type="ORF">ACFSJT_06720</name>
</gene>
<protein>
    <submittedName>
        <fullName evidence="3">DUF262 domain-containing protein</fullName>
    </submittedName>
</protein>
<keyword evidence="4" id="KW-1185">Reference proteome</keyword>